<evidence type="ECO:0000256" key="1">
    <source>
        <dbReference type="SAM" id="Phobius"/>
    </source>
</evidence>
<dbReference type="AlphaFoldDB" id="A0A1G7Z4P3"/>
<evidence type="ECO:0000313" key="2">
    <source>
        <dbReference type="EMBL" id="SDH03688.1"/>
    </source>
</evidence>
<sequence>MKRIALIAFILGILMATLAYVAEVNDWNGLPEYLTVGFAGYVLIISATAYYLTTILYEWSRETETWQGEL</sequence>
<dbReference type="OrthoDB" id="680593at2"/>
<protein>
    <submittedName>
        <fullName evidence="2">Uncharacterized protein</fullName>
    </submittedName>
</protein>
<dbReference type="RefSeq" id="WP_143011601.1">
    <property type="nucleotide sequence ID" value="NZ_FNBN01000008.1"/>
</dbReference>
<keyword evidence="1" id="KW-0812">Transmembrane</keyword>
<evidence type="ECO:0000313" key="3">
    <source>
        <dbReference type="Proteomes" id="UP000199045"/>
    </source>
</evidence>
<keyword evidence="1" id="KW-0472">Membrane</keyword>
<proteinExistence type="predicted"/>
<keyword evidence="1" id="KW-1133">Transmembrane helix</keyword>
<dbReference type="Proteomes" id="UP000199045">
    <property type="component" value="Unassembled WGS sequence"/>
</dbReference>
<feature type="transmembrane region" description="Helical" evidence="1">
    <location>
        <begin position="37"/>
        <end position="57"/>
    </location>
</feature>
<dbReference type="EMBL" id="FNBN01000008">
    <property type="protein sequence ID" value="SDH03688.1"/>
    <property type="molecule type" value="Genomic_DNA"/>
</dbReference>
<gene>
    <name evidence="2" type="ORF">SAMN04488121_108129</name>
</gene>
<organism evidence="2 3">
    <name type="scientific">Chitinophaga filiformis</name>
    <name type="common">Myxococcus filiformis</name>
    <name type="synonym">Flexibacter filiformis</name>
    <dbReference type="NCBI Taxonomy" id="104663"/>
    <lineage>
        <taxon>Bacteria</taxon>
        <taxon>Pseudomonadati</taxon>
        <taxon>Bacteroidota</taxon>
        <taxon>Chitinophagia</taxon>
        <taxon>Chitinophagales</taxon>
        <taxon>Chitinophagaceae</taxon>
        <taxon>Chitinophaga</taxon>
    </lineage>
</organism>
<accession>A0A1G7Z4P3</accession>
<reference evidence="2 3" key="1">
    <citation type="submission" date="2016-10" db="EMBL/GenBank/DDBJ databases">
        <authorList>
            <person name="de Groot N.N."/>
        </authorList>
    </citation>
    <scope>NUCLEOTIDE SEQUENCE [LARGE SCALE GENOMIC DNA]</scope>
    <source>
        <strain evidence="2 3">DSM 527</strain>
    </source>
</reference>
<name>A0A1G7Z4P3_CHIFI</name>
<dbReference type="STRING" id="104663.SAMN04488121_108129"/>